<dbReference type="RefSeq" id="WP_037231264.1">
    <property type="nucleotide sequence ID" value="NZ_CBDEMR010000031.1"/>
</dbReference>
<proteinExistence type="predicted"/>
<evidence type="ECO:0000313" key="3">
    <source>
        <dbReference type="Proteomes" id="UP000270988"/>
    </source>
</evidence>
<dbReference type="Proteomes" id="UP000270988">
    <property type="component" value="Chromosome"/>
</dbReference>
<accession>A0A3S4Z1H9</accession>
<evidence type="ECO:0000256" key="1">
    <source>
        <dbReference type="SAM" id="MobiDB-lite"/>
    </source>
</evidence>
<organism evidence="2 3">
    <name type="scientific">Rothia dentocariosa</name>
    <dbReference type="NCBI Taxonomy" id="2047"/>
    <lineage>
        <taxon>Bacteria</taxon>
        <taxon>Bacillati</taxon>
        <taxon>Actinomycetota</taxon>
        <taxon>Actinomycetes</taxon>
        <taxon>Micrococcales</taxon>
        <taxon>Micrococcaceae</taxon>
        <taxon>Rothia</taxon>
    </lineage>
</organism>
<feature type="compositionally biased region" description="Basic residues" evidence="1">
    <location>
        <begin position="63"/>
        <end position="76"/>
    </location>
</feature>
<name>A0A3S4Z1H9_9MICC</name>
<evidence type="ECO:0000313" key="2">
    <source>
        <dbReference type="EMBL" id="VEJ30303.1"/>
    </source>
</evidence>
<dbReference type="EMBL" id="LR134521">
    <property type="protein sequence ID" value="VEJ30303.1"/>
    <property type="molecule type" value="Genomic_DNA"/>
</dbReference>
<protein>
    <submittedName>
        <fullName evidence="2">Uncharacterized protein</fullName>
    </submittedName>
</protein>
<dbReference type="AlphaFoldDB" id="A0A3S4Z1H9"/>
<sequence>MRIRLVITAVTEDNSRECDFIGGNIQVGTDLIRVLYIFVGDTIVSIPQDARQHQQMRKQANMKTRRPLKHARRVYKKPAQATLQGA</sequence>
<reference evidence="2 3" key="1">
    <citation type="submission" date="2018-12" db="EMBL/GenBank/DDBJ databases">
        <authorList>
            <consortium name="Pathogen Informatics"/>
        </authorList>
    </citation>
    <scope>NUCLEOTIDE SEQUENCE [LARGE SCALE GENOMIC DNA]</scope>
    <source>
        <strain evidence="2 3">NCTC10918</strain>
    </source>
</reference>
<gene>
    <name evidence="2" type="ORF">NCTC10918_01581</name>
</gene>
<feature type="region of interest" description="Disordered" evidence="1">
    <location>
        <begin position="57"/>
        <end position="86"/>
    </location>
</feature>